<dbReference type="Proteomes" id="UP001209878">
    <property type="component" value="Unassembled WGS sequence"/>
</dbReference>
<evidence type="ECO:0000256" key="1">
    <source>
        <dbReference type="SAM" id="MobiDB-lite"/>
    </source>
</evidence>
<evidence type="ECO:0008006" key="5">
    <source>
        <dbReference type="Google" id="ProtNLM"/>
    </source>
</evidence>
<dbReference type="PANTHER" id="PTHR14735">
    <property type="entry name" value="COILED-COIL DOMAIN-CONTAINING PROTEIN 134"/>
    <property type="match status" value="1"/>
</dbReference>
<comment type="caution">
    <text evidence="3">The sequence shown here is derived from an EMBL/GenBank/DDBJ whole genome shotgun (WGS) entry which is preliminary data.</text>
</comment>
<keyword evidence="4" id="KW-1185">Reference proteome</keyword>
<gene>
    <name evidence="3" type="ORF">NP493_128g04022</name>
</gene>
<accession>A0AAD9P5L9</accession>
<feature type="region of interest" description="Disordered" evidence="1">
    <location>
        <begin position="22"/>
        <end position="43"/>
    </location>
</feature>
<dbReference type="PANTHER" id="PTHR14735:SF1">
    <property type="entry name" value="COILED-COIL DOMAIN-CONTAINING PROTEIN 134"/>
    <property type="match status" value="1"/>
</dbReference>
<dbReference type="Pfam" id="PF15002">
    <property type="entry name" value="ERK-JNK_inhib"/>
    <property type="match status" value="1"/>
</dbReference>
<name>A0AAD9P5L9_RIDPI</name>
<keyword evidence="2" id="KW-0732">Signal</keyword>
<feature type="compositionally biased region" description="Polar residues" evidence="1">
    <location>
        <begin position="22"/>
        <end position="40"/>
    </location>
</feature>
<evidence type="ECO:0000313" key="3">
    <source>
        <dbReference type="EMBL" id="KAK2188577.1"/>
    </source>
</evidence>
<dbReference type="InterPro" id="IPR026321">
    <property type="entry name" value="CC134"/>
</dbReference>
<sequence length="223" mass="25922">MLKMEYTGFIMLTLFVITETQSEPNGTQQSQNGTRSNILQPPSPRDIYRKLFRQKRAVQLEAVRSISSLEKYEKQYKMVRLLLEQIFKVMADSKVKLTEAGYLPGDPFPKDETIRELFAHIVENTAFFGDLLLRIPDMTHDLLRRNHEWHVLIHWSIGFANETGIYEKADAKLLHLMAQELNIVERDPDYINPYKEETKLVSISYSDSHRLKGKTHTTVSPVL</sequence>
<protein>
    <recommendedName>
        <fullName evidence="5">Coiled-coil domain-containing protein 134</fullName>
    </recommendedName>
</protein>
<feature type="signal peptide" evidence="2">
    <location>
        <begin position="1"/>
        <end position="22"/>
    </location>
</feature>
<evidence type="ECO:0000256" key="2">
    <source>
        <dbReference type="SAM" id="SignalP"/>
    </source>
</evidence>
<proteinExistence type="predicted"/>
<dbReference type="EMBL" id="JAODUO010000128">
    <property type="protein sequence ID" value="KAK2188577.1"/>
    <property type="molecule type" value="Genomic_DNA"/>
</dbReference>
<organism evidence="3 4">
    <name type="scientific">Ridgeia piscesae</name>
    <name type="common">Tubeworm</name>
    <dbReference type="NCBI Taxonomy" id="27915"/>
    <lineage>
        <taxon>Eukaryota</taxon>
        <taxon>Metazoa</taxon>
        <taxon>Spiralia</taxon>
        <taxon>Lophotrochozoa</taxon>
        <taxon>Annelida</taxon>
        <taxon>Polychaeta</taxon>
        <taxon>Sedentaria</taxon>
        <taxon>Canalipalpata</taxon>
        <taxon>Sabellida</taxon>
        <taxon>Siboglinidae</taxon>
        <taxon>Ridgeia</taxon>
    </lineage>
</organism>
<reference evidence="3" key="1">
    <citation type="journal article" date="2023" name="Mol. Biol. Evol.">
        <title>Third-Generation Sequencing Reveals the Adaptive Role of the Epigenome in Three Deep-Sea Polychaetes.</title>
        <authorList>
            <person name="Perez M."/>
            <person name="Aroh O."/>
            <person name="Sun Y."/>
            <person name="Lan Y."/>
            <person name="Juniper S.K."/>
            <person name="Young C.R."/>
            <person name="Angers B."/>
            <person name="Qian P.Y."/>
        </authorList>
    </citation>
    <scope>NUCLEOTIDE SEQUENCE</scope>
    <source>
        <strain evidence="3">R07B-5</strain>
    </source>
</reference>
<evidence type="ECO:0000313" key="4">
    <source>
        <dbReference type="Proteomes" id="UP001209878"/>
    </source>
</evidence>
<feature type="chain" id="PRO_5042050816" description="Coiled-coil domain-containing protein 134" evidence="2">
    <location>
        <begin position="23"/>
        <end position="223"/>
    </location>
</feature>
<dbReference type="AlphaFoldDB" id="A0AAD9P5L9"/>